<evidence type="ECO:0000313" key="4">
    <source>
        <dbReference type="Proteomes" id="UP001500305"/>
    </source>
</evidence>
<evidence type="ECO:0000256" key="2">
    <source>
        <dbReference type="RuleBase" id="RU363015"/>
    </source>
</evidence>
<dbReference type="RefSeq" id="WP_344636042.1">
    <property type="nucleotide sequence ID" value="NZ_BAAATR010000007.1"/>
</dbReference>
<organism evidence="3 4">
    <name type="scientific">Kitasatospora cystarginea</name>
    <dbReference type="NCBI Taxonomy" id="58350"/>
    <lineage>
        <taxon>Bacteria</taxon>
        <taxon>Bacillati</taxon>
        <taxon>Actinomycetota</taxon>
        <taxon>Actinomycetes</taxon>
        <taxon>Kitasatosporales</taxon>
        <taxon>Streptomycetaceae</taxon>
        <taxon>Kitasatospora</taxon>
    </lineage>
</organism>
<dbReference type="PANTHER" id="PTHR31223:SF70">
    <property type="entry name" value="LOG FAMILY PROTEIN YJL055W"/>
    <property type="match status" value="1"/>
</dbReference>
<dbReference type="Gene3D" id="3.40.50.450">
    <property type="match status" value="1"/>
</dbReference>
<protein>
    <recommendedName>
        <fullName evidence="2">Cytokinin riboside 5'-monophosphate phosphoribohydrolase</fullName>
        <ecNumber evidence="2">3.2.2.n1</ecNumber>
    </recommendedName>
</protein>
<dbReference type="Pfam" id="PF03641">
    <property type="entry name" value="Lysine_decarbox"/>
    <property type="match status" value="1"/>
</dbReference>
<evidence type="ECO:0000313" key="3">
    <source>
        <dbReference type="EMBL" id="GAA2239740.1"/>
    </source>
</evidence>
<dbReference type="SUPFAM" id="SSF102405">
    <property type="entry name" value="MCP/YpsA-like"/>
    <property type="match status" value="1"/>
</dbReference>
<accession>A0ABN3DRY2</accession>
<comment type="caution">
    <text evidence="3">The sequence shown here is derived from an EMBL/GenBank/DDBJ whole genome shotgun (WGS) entry which is preliminary data.</text>
</comment>
<dbReference type="EC" id="3.2.2.n1" evidence="2"/>
<dbReference type="NCBIfam" id="TIGR00730">
    <property type="entry name" value="Rossman fold protein, TIGR00730 family"/>
    <property type="match status" value="1"/>
</dbReference>
<comment type="catalytic activity">
    <reaction evidence="2">
        <text>N(6)-(dimethylallyl)adenosine 5'-phosphate + H2O = N(6)-dimethylallyladenine + D-ribose 5-phosphate</text>
        <dbReference type="Rhea" id="RHEA:48560"/>
        <dbReference type="ChEBI" id="CHEBI:15377"/>
        <dbReference type="ChEBI" id="CHEBI:17660"/>
        <dbReference type="ChEBI" id="CHEBI:57526"/>
        <dbReference type="ChEBI" id="CHEBI:78346"/>
        <dbReference type="EC" id="3.2.2.n1"/>
    </reaction>
</comment>
<proteinExistence type="inferred from homology"/>
<sequence>MRHITVYCGASQGRRPSHRLAATEFGRLIAESGLGLVYGGASTGLMGAVADAALAGGAPVTGVIPEDLVRHEVAHPGLTRLETVSSMHERKARMVELGDAFVALPGGFGTADEFFEVLTWAQLGLHGKPCALLDTDGFFQPLLTFLRHAADEGFVHQRYLDNIIVSAHPQEILESFSSHRALPHLFAAA</sequence>
<keyword evidence="4" id="KW-1185">Reference proteome</keyword>
<dbReference type="PANTHER" id="PTHR31223">
    <property type="entry name" value="LOG FAMILY PROTEIN YJL055W"/>
    <property type="match status" value="1"/>
</dbReference>
<comment type="catalytic activity">
    <reaction evidence="2">
        <text>9-ribosyl-trans-zeatin 5'-phosphate + H2O = trans-zeatin + D-ribose 5-phosphate</text>
        <dbReference type="Rhea" id="RHEA:48564"/>
        <dbReference type="ChEBI" id="CHEBI:15377"/>
        <dbReference type="ChEBI" id="CHEBI:16522"/>
        <dbReference type="ChEBI" id="CHEBI:78346"/>
        <dbReference type="ChEBI" id="CHEBI:87947"/>
        <dbReference type="EC" id="3.2.2.n1"/>
    </reaction>
</comment>
<dbReference type="InterPro" id="IPR031100">
    <property type="entry name" value="LOG_fam"/>
</dbReference>
<dbReference type="InterPro" id="IPR005269">
    <property type="entry name" value="LOG"/>
</dbReference>
<keyword evidence="2" id="KW-0203">Cytokinin biosynthesis</keyword>
<evidence type="ECO:0000256" key="1">
    <source>
        <dbReference type="ARBA" id="ARBA00006763"/>
    </source>
</evidence>
<name>A0ABN3DRY2_9ACTN</name>
<reference evidence="3 4" key="1">
    <citation type="journal article" date="2019" name="Int. J. Syst. Evol. Microbiol.">
        <title>The Global Catalogue of Microorganisms (GCM) 10K type strain sequencing project: providing services to taxonomists for standard genome sequencing and annotation.</title>
        <authorList>
            <consortium name="The Broad Institute Genomics Platform"/>
            <consortium name="The Broad Institute Genome Sequencing Center for Infectious Disease"/>
            <person name="Wu L."/>
            <person name="Ma J."/>
        </authorList>
    </citation>
    <scope>NUCLEOTIDE SEQUENCE [LARGE SCALE GENOMIC DNA]</scope>
    <source>
        <strain evidence="3 4">JCM 7356</strain>
    </source>
</reference>
<dbReference type="Proteomes" id="UP001500305">
    <property type="component" value="Unassembled WGS sequence"/>
</dbReference>
<gene>
    <name evidence="3" type="ORF">GCM10010430_21330</name>
</gene>
<keyword evidence="2" id="KW-0378">Hydrolase</keyword>
<dbReference type="EMBL" id="BAAATR010000007">
    <property type="protein sequence ID" value="GAA2239740.1"/>
    <property type="molecule type" value="Genomic_DNA"/>
</dbReference>
<comment type="similarity">
    <text evidence="1 2">Belongs to the LOG family.</text>
</comment>